<proteinExistence type="predicted"/>
<reference evidence="1" key="1">
    <citation type="submission" date="2020-09" db="EMBL/GenBank/DDBJ databases">
        <authorList>
            <person name="Kikuchi T."/>
        </authorList>
    </citation>
    <scope>NUCLEOTIDE SEQUENCE</scope>
    <source>
        <strain evidence="1">SH1</strain>
    </source>
</reference>
<protein>
    <submittedName>
        <fullName evidence="1">Uncharacterized protein</fullName>
    </submittedName>
</protein>
<sequence length="168" mass="19686">MLVSIKGFIVTYTDVFTMNATVKTKVHFDNVLDKYKQMICCKAKMFCHAYEEIHGWIKVSLNDYVHLAKKAVQRKFDKRSIALEDRVESLKYMESCCTKTLNFWRTQPNSFVKKLTTEYFEEVFLESTTMVSNLKVMIETERAIDQKKKWTSLIVGAFLVEAVYLCCQ</sequence>
<dbReference type="EMBL" id="CAJFDH010000002">
    <property type="protein sequence ID" value="CAD5213045.1"/>
    <property type="molecule type" value="Genomic_DNA"/>
</dbReference>
<evidence type="ECO:0000313" key="2">
    <source>
        <dbReference type="Proteomes" id="UP000614601"/>
    </source>
</evidence>
<accession>A0A811KA18</accession>
<dbReference type="EMBL" id="CAJFCW020000002">
    <property type="protein sequence ID" value="CAG9098818.1"/>
    <property type="molecule type" value="Genomic_DNA"/>
</dbReference>
<dbReference type="Proteomes" id="UP000614601">
    <property type="component" value="Unassembled WGS sequence"/>
</dbReference>
<comment type="caution">
    <text evidence="1">The sequence shown here is derived from an EMBL/GenBank/DDBJ whole genome shotgun (WGS) entry which is preliminary data.</text>
</comment>
<dbReference type="AlphaFoldDB" id="A0A811KA18"/>
<gene>
    <name evidence="1" type="ORF">BOKJ2_LOCUS4846</name>
</gene>
<organism evidence="1 2">
    <name type="scientific">Bursaphelenchus okinawaensis</name>
    <dbReference type="NCBI Taxonomy" id="465554"/>
    <lineage>
        <taxon>Eukaryota</taxon>
        <taxon>Metazoa</taxon>
        <taxon>Ecdysozoa</taxon>
        <taxon>Nematoda</taxon>
        <taxon>Chromadorea</taxon>
        <taxon>Rhabditida</taxon>
        <taxon>Tylenchina</taxon>
        <taxon>Tylenchomorpha</taxon>
        <taxon>Aphelenchoidea</taxon>
        <taxon>Aphelenchoididae</taxon>
        <taxon>Bursaphelenchus</taxon>
    </lineage>
</organism>
<evidence type="ECO:0000313" key="1">
    <source>
        <dbReference type="EMBL" id="CAD5213045.1"/>
    </source>
</evidence>
<keyword evidence="2" id="KW-1185">Reference proteome</keyword>
<name>A0A811KA18_9BILA</name>
<dbReference type="Proteomes" id="UP000783686">
    <property type="component" value="Unassembled WGS sequence"/>
</dbReference>